<organism evidence="1 2">
    <name type="scientific">Romanomermis culicivorax</name>
    <name type="common">Nematode worm</name>
    <dbReference type="NCBI Taxonomy" id="13658"/>
    <lineage>
        <taxon>Eukaryota</taxon>
        <taxon>Metazoa</taxon>
        <taxon>Ecdysozoa</taxon>
        <taxon>Nematoda</taxon>
        <taxon>Enoplea</taxon>
        <taxon>Dorylaimia</taxon>
        <taxon>Mermithida</taxon>
        <taxon>Mermithoidea</taxon>
        <taxon>Mermithidae</taxon>
        <taxon>Romanomermis</taxon>
    </lineage>
</organism>
<dbReference type="Proteomes" id="UP000887565">
    <property type="component" value="Unplaced"/>
</dbReference>
<reference evidence="2" key="1">
    <citation type="submission" date="2022-11" db="UniProtKB">
        <authorList>
            <consortium name="WormBaseParasite"/>
        </authorList>
    </citation>
    <scope>IDENTIFICATION</scope>
</reference>
<keyword evidence="1" id="KW-1185">Reference proteome</keyword>
<sequence length="95" mass="10673">MQKLTHDTPIAVHGVLSVSMSEKFDASLTARSTHRVECKLNATDTQWAIVVRSVKRLANGDEQGEFPQLRLTEIDDWLKILEFCTAICCKSLGRL</sequence>
<dbReference type="AlphaFoldDB" id="A0A915KYQ2"/>
<dbReference type="WBParaSite" id="nRc.2.0.1.t43604-RA">
    <property type="protein sequence ID" value="nRc.2.0.1.t43604-RA"/>
    <property type="gene ID" value="nRc.2.0.1.g43604"/>
</dbReference>
<protein>
    <submittedName>
        <fullName evidence="2">Uncharacterized protein</fullName>
    </submittedName>
</protein>
<evidence type="ECO:0000313" key="1">
    <source>
        <dbReference type="Proteomes" id="UP000887565"/>
    </source>
</evidence>
<proteinExistence type="predicted"/>
<name>A0A915KYQ2_ROMCU</name>
<evidence type="ECO:0000313" key="2">
    <source>
        <dbReference type="WBParaSite" id="nRc.2.0.1.t43604-RA"/>
    </source>
</evidence>
<accession>A0A915KYQ2</accession>